<comment type="similarity">
    <text evidence="4">Belongs to the carotenoid/retinoid oxidoreductase family.</text>
</comment>
<comment type="pathway">
    <text evidence="1 4">Carotenoid biosynthesis.</text>
</comment>
<dbReference type="EMBL" id="JBHSMG010000002">
    <property type="protein sequence ID" value="MFC5502727.1"/>
    <property type="molecule type" value="Genomic_DNA"/>
</dbReference>
<dbReference type="Proteomes" id="UP001596039">
    <property type="component" value="Unassembled WGS sequence"/>
</dbReference>
<dbReference type="Gene3D" id="3.50.50.60">
    <property type="entry name" value="FAD/NAD(P)-binding domain"/>
    <property type="match status" value="2"/>
</dbReference>
<evidence type="ECO:0000256" key="2">
    <source>
        <dbReference type="ARBA" id="ARBA00022746"/>
    </source>
</evidence>
<accession>A0ABW0NU04</accession>
<keyword evidence="2 4" id="KW-0125">Carotenoid biosynthesis</keyword>
<keyword evidence="7" id="KW-1185">Reference proteome</keyword>
<dbReference type="SUPFAM" id="SSF51905">
    <property type="entry name" value="FAD/NAD(P)-binding domain"/>
    <property type="match status" value="1"/>
</dbReference>
<proteinExistence type="inferred from homology"/>
<comment type="caution">
    <text evidence="6">The sequence shown here is derived from an EMBL/GenBank/DDBJ whole genome shotgun (WGS) entry which is preliminary data.</text>
</comment>
<evidence type="ECO:0000256" key="3">
    <source>
        <dbReference type="ARBA" id="ARBA00023002"/>
    </source>
</evidence>
<keyword evidence="3 4" id="KW-0560">Oxidoreductase</keyword>
<dbReference type="Pfam" id="PF01593">
    <property type="entry name" value="Amino_oxidase"/>
    <property type="match status" value="1"/>
</dbReference>
<evidence type="ECO:0000313" key="6">
    <source>
        <dbReference type="EMBL" id="MFC5502727.1"/>
    </source>
</evidence>
<organism evidence="6 7">
    <name type="scientific">Lysinimonas soli</name>
    <dbReference type="NCBI Taxonomy" id="1074233"/>
    <lineage>
        <taxon>Bacteria</taxon>
        <taxon>Bacillati</taxon>
        <taxon>Actinomycetota</taxon>
        <taxon>Actinomycetes</taxon>
        <taxon>Micrococcales</taxon>
        <taxon>Microbacteriaceae</taxon>
        <taxon>Lysinimonas</taxon>
    </lineage>
</organism>
<protein>
    <submittedName>
        <fullName evidence="6">Phytoene desaturase family protein</fullName>
        <ecNumber evidence="6">1.-.-.-</ecNumber>
    </submittedName>
</protein>
<dbReference type="NCBIfam" id="TIGR02734">
    <property type="entry name" value="crtI_fam"/>
    <property type="match status" value="1"/>
</dbReference>
<evidence type="ECO:0000259" key="5">
    <source>
        <dbReference type="Pfam" id="PF01593"/>
    </source>
</evidence>
<dbReference type="PANTHER" id="PTHR43734">
    <property type="entry name" value="PHYTOENE DESATURASE"/>
    <property type="match status" value="1"/>
</dbReference>
<feature type="domain" description="Amine oxidase" evidence="5">
    <location>
        <begin position="18"/>
        <end position="511"/>
    </location>
</feature>
<gene>
    <name evidence="6" type="primary">crtI</name>
    <name evidence="6" type="ORF">ACFPJ4_10805</name>
</gene>
<evidence type="ECO:0000313" key="7">
    <source>
        <dbReference type="Proteomes" id="UP001596039"/>
    </source>
</evidence>
<dbReference type="PANTHER" id="PTHR43734:SF1">
    <property type="entry name" value="PHYTOENE DESATURASE"/>
    <property type="match status" value="1"/>
</dbReference>
<dbReference type="RefSeq" id="WP_386740420.1">
    <property type="nucleotide sequence ID" value="NZ_JBHSMG010000002.1"/>
</dbReference>
<dbReference type="InterPro" id="IPR036188">
    <property type="entry name" value="FAD/NAD-bd_sf"/>
</dbReference>
<evidence type="ECO:0000256" key="1">
    <source>
        <dbReference type="ARBA" id="ARBA00004829"/>
    </source>
</evidence>
<dbReference type="InterPro" id="IPR014105">
    <property type="entry name" value="Carotenoid/retinoid_OxRdtase"/>
</dbReference>
<dbReference type="GO" id="GO:0016491">
    <property type="term" value="F:oxidoreductase activity"/>
    <property type="evidence" value="ECO:0007669"/>
    <property type="project" value="UniProtKB-KW"/>
</dbReference>
<dbReference type="EC" id="1.-.-.-" evidence="6"/>
<evidence type="ECO:0000256" key="4">
    <source>
        <dbReference type="RuleBase" id="RU362075"/>
    </source>
</evidence>
<reference evidence="7" key="1">
    <citation type="journal article" date="2019" name="Int. J. Syst. Evol. Microbiol.">
        <title>The Global Catalogue of Microorganisms (GCM) 10K type strain sequencing project: providing services to taxonomists for standard genome sequencing and annotation.</title>
        <authorList>
            <consortium name="The Broad Institute Genomics Platform"/>
            <consortium name="The Broad Institute Genome Sequencing Center for Infectious Disease"/>
            <person name="Wu L."/>
            <person name="Ma J."/>
        </authorList>
    </citation>
    <scope>NUCLEOTIDE SEQUENCE [LARGE SCALE GENOMIC DNA]</scope>
    <source>
        <strain evidence="7">CGMCC 4.6997</strain>
    </source>
</reference>
<dbReference type="InterPro" id="IPR002937">
    <property type="entry name" value="Amino_oxidase"/>
</dbReference>
<name>A0ABW0NU04_9MICO</name>
<sequence>MKAGRTPGTPAVVIGAGIAGLATAALLAREGFVVTVLEARDELGGRAGSWSSDGFRFDTGPSWYLMPEVFDHFYRLLGTSSAEQLDLVRLDPNYRVFFEGYDEPVEIVADRSRNRQTFEQLEPGAGDAFDRYLSSAKDAYSMALRRFLYTTFASFRTLLSPAVLRRSARLLRLLRHPLDRFAAASFQDPRLRQILGYPAVFLGSSPSMTPSLYHLMSHLDLDDGVYYPDGGFSAVIGGIAELARAEGVHIVTGARATAIATSAGSHPRVTGVDFMDAEGTPQHMSAEVVVSTADLHHTETELLPEALRSYPASWWTTRVAGPGAVLVLLGVRGALPELAHHSLFFTTDWGDNFARIFTEPTSIPDPASIYVCRPSATDRAVAPPGHENLFVLVPVPADPGIGSGGVGGRGDPSVEAVADRAIAQISEWAGIPDLADRIVVRRTIGPADFERELHSWKGSALGPAHTLRQSAFLRGRNISSRVSGLFYAGGSTIPGIGLPMCLISAELVVKRLRNDTSASPLAEPL</sequence>